<dbReference type="Proteomes" id="UP000434957">
    <property type="component" value="Unassembled WGS sequence"/>
</dbReference>
<evidence type="ECO:0000259" key="1">
    <source>
        <dbReference type="PROSITE" id="PS50878"/>
    </source>
</evidence>
<dbReference type="PROSITE" id="PS50878">
    <property type="entry name" value="RT_POL"/>
    <property type="match status" value="1"/>
</dbReference>
<dbReference type="Pfam" id="PF00078">
    <property type="entry name" value="RVT_1"/>
    <property type="match status" value="1"/>
</dbReference>
<dbReference type="PANTHER" id="PTHR33064">
    <property type="entry name" value="POL PROTEIN"/>
    <property type="match status" value="1"/>
</dbReference>
<dbReference type="EMBL" id="QXFT01000127">
    <property type="protein sequence ID" value="KAE9353981.1"/>
    <property type="molecule type" value="Genomic_DNA"/>
</dbReference>
<accession>A0A6A4G3R5</accession>
<comment type="caution">
    <text evidence="2">The sequence shown here is derived from an EMBL/GenBank/DDBJ whole genome shotgun (WGS) entry which is preliminary data.</text>
</comment>
<organism evidence="2 3">
    <name type="scientific">Phytophthora rubi</name>
    <dbReference type="NCBI Taxonomy" id="129364"/>
    <lineage>
        <taxon>Eukaryota</taxon>
        <taxon>Sar</taxon>
        <taxon>Stramenopiles</taxon>
        <taxon>Oomycota</taxon>
        <taxon>Peronosporomycetes</taxon>
        <taxon>Peronosporales</taxon>
        <taxon>Peronosporaceae</taxon>
        <taxon>Phytophthora</taxon>
    </lineage>
</organism>
<dbReference type="SUPFAM" id="SSF56672">
    <property type="entry name" value="DNA/RNA polymerases"/>
    <property type="match status" value="1"/>
</dbReference>
<dbReference type="InterPro" id="IPR043128">
    <property type="entry name" value="Rev_trsase/Diguanyl_cyclase"/>
</dbReference>
<evidence type="ECO:0000313" key="2">
    <source>
        <dbReference type="EMBL" id="KAE9353981.1"/>
    </source>
</evidence>
<sequence>MTIDTPSVNDKTDAMPWPMPELEIIIGVVFTFIKHRGMYTPTRVPMGAKDSVAYCQAVVEEIFGDLIGNVIYCWLDDIHGYTKDAESLMVQLDQVLERCEKYGLKLHAKKCRFYAIYIQ</sequence>
<gene>
    <name evidence="2" type="ORF">PR003_g3583</name>
</gene>
<dbReference type="AlphaFoldDB" id="A0A6A4G3R5"/>
<evidence type="ECO:0000313" key="3">
    <source>
        <dbReference type="Proteomes" id="UP000434957"/>
    </source>
</evidence>
<dbReference type="Gene3D" id="3.10.10.10">
    <property type="entry name" value="HIV Type 1 Reverse Transcriptase, subunit A, domain 1"/>
    <property type="match status" value="1"/>
</dbReference>
<protein>
    <recommendedName>
        <fullName evidence="1">Reverse transcriptase domain-containing protein</fullName>
    </recommendedName>
</protein>
<dbReference type="Gene3D" id="3.30.70.270">
    <property type="match status" value="1"/>
</dbReference>
<dbReference type="PANTHER" id="PTHR33064:SF37">
    <property type="entry name" value="RIBONUCLEASE H"/>
    <property type="match status" value="1"/>
</dbReference>
<dbReference type="InterPro" id="IPR000477">
    <property type="entry name" value="RT_dom"/>
</dbReference>
<keyword evidence="3" id="KW-1185">Reference proteome</keyword>
<proteinExistence type="predicted"/>
<dbReference type="InterPro" id="IPR043502">
    <property type="entry name" value="DNA/RNA_pol_sf"/>
</dbReference>
<reference evidence="2 3" key="1">
    <citation type="submission" date="2018-08" db="EMBL/GenBank/DDBJ databases">
        <title>Genomic investigation of the strawberry pathogen Phytophthora fragariae indicates pathogenicity is determined by transcriptional variation in three key races.</title>
        <authorList>
            <person name="Adams T.M."/>
            <person name="Armitage A.D."/>
            <person name="Sobczyk M.K."/>
            <person name="Bates H.J."/>
            <person name="Dunwell J.M."/>
            <person name="Nellist C.F."/>
            <person name="Harrison R.J."/>
        </authorList>
    </citation>
    <scope>NUCLEOTIDE SEQUENCE [LARGE SCALE GENOMIC DNA]</scope>
    <source>
        <strain evidence="2 3">SCRP333</strain>
    </source>
</reference>
<name>A0A6A4G3R5_9STRA</name>
<dbReference type="InterPro" id="IPR051320">
    <property type="entry name" value="Viral_Replic_Matur_Polypro"/>
</dbReference>
<feature type="domain" description="Reverse transcriptase" evidence="1">
    <location>
        <begin position="1"/>
        <end position="119"/>
    </location>
</feature>